<evidence type="ECO:0000256" key="1">
    <source>
        <dbReference type="ARBA" id="ARBA00010923"/>
    </source>
</evidence>
<keyword evidence="3" id="KW-0238">DNA-binding</keyword>
<dbReference type="SUPFAM" id="SSF116734">
    <property type="entry name" value="DNA methylase specificity domain"/>
    <property type="match status" value="2"/>
</dbReference>
<dbReference type="PANTHER" id="PTHR43140:SF1">
    <property type="entry name" value="TYPE I RESTRICTION ENZYME ECOKI SPECIFICITY SUBUNIT"/>
    <property type="match status" value="1"/>
</dbReference>
<evidence type="ECO:0000256" key="2">
    <source>
        <dbReference type="ARBA" id="ARBA00022747"/>
    </source>
</evidence>
<dbReference type="STRING" id="1498499.EP47_14100"/>
<dbReference type="RefSeq" id="WP_052117616.1">
    <property type="nucleotide sequence ID" value="NZ_JNCF01000024.1"/>
</dbReference>
<evidence type="ECO:0000259" key="4">
    <source>
        <dbReference type="Pfam" id="PF01420"/>
    </source>
</evidence>
<organism evidence="5 6">
    <name type="scientific">Legionella norrlandica</name>
    <dbReference type="NCBI Taxonomy" id="1498499"/>
    <lineage>
        <taxon>Bacteria</taxon>
        <taxon>Pseudomonadati</taxon>
        <taxon>Pseudomonadota</taxon>
        <taxon>Gammaproteobacteria</taxon>
        <taxon>Legionellales</taxon>
        <taxon>Legionellaceae</taxon>
        <taxon>Legionella</taxon>
    </lineage>
</organism>
<sequence>MSNTQNKYWFGKAPGHWSTVRVKSLFRLACESSKDNHGMELLSVYTDIGVKPRKELEQKGNKASTTDGYWIVRKGDLVVNKLLAWMGAVGYSEYNGVTSPAYDILRARTTSINPKFYHYLFRLKLTQGEFRRWSKGIMDMRLRLYFSELGNVFIPCPPLSEQNAIVEFIDNETDRIDQLIEKKSQLIEILQLRFNGEVNEIISRFPFRKLKTVASVQLSNVDKHIYKDEISVNVIHYTDVYYNDVVTSHTQLPKGSVTAYEKQKFSMNGGEVLVTKDSETPDDIAIPVYIESTKENTVCGYHIAIIRPNTSKLDGRFLFWGLKTKIVRDYFSLVAQGVTRFGIPIGKISACSVPYIPDIDVQKKIGLELFAKNSKKNEVSLKIRQSIEDLKQFKESLITEAITGQLDIQSWKKRGSTDERLDNIEEAMRA</sequence>
<dbReference type="Gene3D" id="3.90.220.20">
    <property type="entry name" value="DNA methylase specificity domains"/>
    <property type="match status" value="2"/>
</dbReference>
<gene>
    <name evidence="5" type="ORF">EP47_14100</name>
</gene>
<dbReference type="InterPro" id="IPR044946">
    <property type="entry name" value="Restrct_endonuc_typeI_TRD_sf"/>
</dbReference>
<comment type="similarity">
    <text evidence="1">Belongs to the type-I restriction system S methylase family.</text>
</comment>
<proteinExistence type="inferred from homology"/>
<keyword evidence="6" id="KW-1185">Reference proteome</keyword>
<dbReference type="InterPro" id="IPR051212">
    <property type="entry name" value="Type-I_RE_S_subunit"/>
</dbReference>
<accession>A0A0A2SUK9</accession>
<dbReference type="InterPro" id="IPR000055">
    <property type="entry name" value="Restrct_endonuc_typeI_TRD"/>
</dbReference>
<protein>
    <recommendedName>
        <fullName evidence="4">Type I restriction modification DNA specificity domain-containing protein</fullName>
    </recommendedName>
</protein>
<evidence type="ECO:0000313" key="5">
    <source>
        <dbReference type="EMBL" id="KGP63144.1"/>
    </source>
</evidence>
<dbReference type="Pfam" id="PF01420">
    <property type="entry name" value="Methylase_S"/>
    <property type="match status" value="1"/>
</dbReference>
<dbReference type="GO" id="GO:0003677">
    <property type="term" value="F:DNA binding"/>
    <property type="evidence" value="ECO:0007669"/>
    <property type="project" value="UniProtKB-KW"/>
</dbReference>
<dbReference type="Proteomes" id="UP000054422">
    <property type="component" value="Unassembled WGS sequence"/>
</dbReference>
<evidence type="ECO:0000313" key="6">
    <source>
        <dbReference type="Proteomes" id="UP000054422"/>
    </source>
</evidence>
<comment type="caution">
    <text evidence="5">The sequence shown here is derived from an EMBL/GenBank/DDBJ whole genome shotgun (WGS) entry which is preliminary data.</text>
</comment>
<reference evidence="5 6" key="1">
    <citation type="submission" date="2014-05" db="EMBL/GenBank/DDBJ databases">
        <authorList>
            <person name="Rizzardi K."/>
            <person name="Winiecka-Krusnell J."/>
            <person name="Ramliden M."/>
            <person name="Alm E."/>
            <person name="Andersson S."/>
            <person name="Byfors S."/>
        </authorList>
    </citation>
    <scope>NUCLEOTIDE SEQUENCE [LARGE SCALE GENOMIC DNA]</scope>
    <source>
        <strain evidence="5 6">LEGN</strain>
    </source>
</reference>
<dbReference type="AlphaFoldDB" id="A0A0A2SUK9"/>
<dbReference type="EMBL" id="JNCF01000024">
    <property type="protein sequence ID" value="KGP63144.1"/>
    <property type="molecule type" value="Genomic_DNA"/>
</dbReference>
<evidence type="ECO:0000256" key="3">
    <source>
        <dbReference type="ARBA" id="ARBA00023125"/>
    </source>
</evidence>
<dbReference type="GO" id="GO:0009307">
    <property type="term" value="P:DNA restriction-modification system"/>
    <property type="evidence" value="ECO:0007669"/>
    <property type="project" value="UniProtKB-KW"/>
</dbReference>
<keyword evidence="2" id="KW-0680">Restriction system</keyword>
<feature type="domain" description="Type I restriction modification DNA specificity" evidence="4">
    <location>
        <begin position="62"/>
        <end position="188"/>
    </location>
</feature>
<dbReference type="OrthoDB" id="5653875at2"/>
<dbReference type="PANTHER" id="PTHR43140">
    <property type="entry name" value="TYPE-1 RESTRICTION ENZYME ECOKI SPECIFICITY PROTEIN"/>
    <property type="match status" value="1"/>
</dbReference>
<name>A0A0A2SUK9_9GAMM</name>